<feature type="compositionally biased region" description="Low complexity" evidence="7">
    <location>
        <begin position="101"/>
        <end position="114"/>
    </location>
</feature>
<dbReference type="Gene3D" id="3.30.160.60">
    <property type="entry name" value="Classic Zinc Finger"/>
    <property type="match status" value="2"/>
</dbReference>
<keyword evidence="5" id="KW-0238">DNA-binding</keyword>
<keyword evidence="4" id="KW-0862">Zinc</keyword>
<dbReference type="Pfam" id="PF13912">
    <property type="entry name" value="zf-C2H2_6"/>
    <property type="match status" value="1"/>
</dbReference>
<feature type="domain" description="C2H2-type" evidence="8">
    <location>
        <begin position="157"/>
        <end position="184"/>
    </location>
</feature>
<feature type="domain" description="C2H2-type" evidence="8">
    <location>
        <begin position="185"/>
        <end position="214"/>
    </location>
</feature>
<evidence type="ECO:0000313" key="10">
    <source>
        <dbReference type="Proteomes" id="UP001623349"/>
    </source>
</evidence>
<name>A0ABQ0FGI5_APOSI</name>
<evidence type="ECO:0000256" key="6">
    <source>
        <dbReference type="PROSITE-ProRule" id="PRU00042"/>
    </source>
</evidence>
<keyword evidence="1" id="KW-0479">Metal-binding</keyword>
<reference evidence="9 10" key="1">
    <citation type="submission" date="2024-08" db="EMBL/GenBank/DDBJ databases">
        <title>The draft genome of Apodemus speciosus.</title>
        <authorList>
            <person name="Nabeshima K."/>
            <person name="Suzuki S."/>
            <person name="Onuma M."/>
        </authorList>
    </citation>
    <scope>NUCLEOTIDE SEQUENCE [LARGE SCALE GENOMIC DNA]</scope>
    <source>
        <strain evidence="9">IB14-021</strain>
    </source>
</reference>
<proteinExistence type="predicted"/>
<dbReference type="PANTHER" id="PTHR14003">
    <property type="entry name" value="TRANSCRIPTIONAL REPRESSOR PROTEIN YY"/>
    <property type="match status" value="1"/>
</dbReference>
<organism evidence="9 10">
    <name type="scientific">Apodemus speciosus</name>
    <name type="common">Large Japanese field mouse</name>
    <dbReference type="NCBI Taxonomy" id="105296"/>
    <lineage>
        <taxon>Eukaryota</taxon>
        <taxon>Metazoa</taxon>
        <taxon>Chordata</taxon>
        <taxon>Craniata</taxon>
        <taxon>Vertebrata</taxon>
        <taxon>Euteleostomi</taxon>
        <taxon>Mammalia</taxon>
        <taxon>Eutheria</taxon>
        <taxon>Euarchontoglires</taxon>
        <taxon>Glires</taxon>
        <taxon>Rodentia</taxon>
        <taxon>Myomorpha</taxon>
        <taxon>Muroidea</taxon>
        <taxon>Muridae</taxon>
        <taxon>Murinae</taxon>
        <taxon>Apodemus</taxon>
    </lineage>
</organism>
<evidence type="ECO:0000313" key="9">
    <source>
        <dbReference type="EMBL" id="GAB1298306.1"/>
    </source>
</evidence>
<evidence type="ECO:0000256" key="1">
    <source>
        <dbReference type="ARBA" id="ARBA00022723"/>
    </source>
</evidence>
<keyword evidence="10" id="KW-1185">Reference proteome</keyword>
<gene>
    <name evidence="9" type="ORF">APTSU1_001354200</name>
</gene>
<dbReference type="InterPro" id="IPR036236">
    <property type="entry name" value="Znf_C2H2_sf"/>
</dbReference>
<evidence type="ECO:0000259" key="8">
    <source>
        <dbReference type="PROSITE" id="PS50157"/>
    </source>
</evidence>
<dbReference type="SMART" id="SM00355">
    <property type="entry name" value="ZnF_C2H2"/>
    <property type="match status" value="2"/>
</dbReference>
<dbReference type="Pfam" id="PF00096">
    <property type="entry name" value="zf-C2H2"/>
    <property type="match status" value="1"/>
</dbReference>
<evidence type="ECO:0000256" key="5">
    <source>
        <dbReference type="ARBA" id="ARBA00023125"/>
    </source>
</evidence>
<accession>A0ABQ0FGI5</accession>
<dbReference type="PANTHER" id="PTHR14003:SF26">
    <property type="entry name" value="ZINC FINGER PROTEIN 367"/>
    <property type="match status" value="1"/>
</dbReference>
<sequence length="392" mass="43186">MIRGAPAPMAEPPPVIFCHDSPKRVLVSVIRTTPATPPCSSVGEPEPPPPLVPTSPGFSDFMVYPWRWGENAHNVTLSPGAAGGVVSAGLPAAAELPTLRGAPPSSASVAAVSGGEDEEEASSPDSGHLKDGIRRGRPRADTVRDLINEGEHSSSRIRCNICNRVFPREKSLQAHKRTHTGERPYLCDYPDCGKAFVQSGQLKTHQRLHTGEKPFVCSENGVSLCSIAWPGTFYINQAGFKLKRNPPVSVCLLSTRIKGCLSRFTHANRHCPKHPYARLKREEPTDTLSKHQSTDNKAAAEWLAKKEHSRICKSRQQGGYWEMREQRTPTLKGKLVQKADQEQQDPLEYLQSDEEDDEKSGAQRRLQEQRERLHGALALIELANLTGAPLRQ</sequence>
<evidence type="ECO:0000256" key="4">
    <source>
        <dbReference type="ARBA" id="ARBA00022833"/>
    </source>
</evidence>
<evidence type="ECO:0000256" key="7">
    <source>
        <dbReference type="SAM" id="MobiDB-lite"/>
    </source>
</evidence>
<feature type="region of interest" description="Disordered" evidence="7">
    <location>
        <begin position="331"/>
        <end position="367"/>
    </location>
</feature>
<keyword evidence="2" id="KW-0677">Repeat</keyword>
<dbReference type="PROSITE" id="PS50157">
    <property type="entry name" value="ZINC_FINGER_C2H2_2"/>
    <property type="match status" value="2"/>
</dbReference>
<dbReference type="Proteomes" id="UP001623349">
    <property type="component" value="Unassembled WGS sequence"/>
</dbReference>
<protein>
    <submittedName>
        <fullName evidence="9">Zinc finger protein 367</fullName>
    </submittedName>
</protein>
<feature type="compositionally biased region" description="Basic and acidic residues" evidence="7">
    <location>
        <begin position="127"/>
        <end position="140"/>
    </location>
</feature>
<dbReference type="InterPro" id="IPR013087">
    <property type="entry name" value="Znf_C2H2_type"/>
</dbReference>
<dbReference type="EMBL" id="BAAFST010000013">
    <property type="protein sequence ID" value="GAB1298306.1"/>
    <property type="molecule type" value="Genomic_DNA"/>
</dbReference>
<dbReference type="SUPFAM" id="SSF57667">
    <property type="entry name" value="beta-beta-alpha zinc fingers"/>
    <property type="match status" value="1"/>
</dbReference>
<feature type="region of interest" description="Disordered" evidence="7">
    <location>
        <begin position="97"/>
        <end position="140"/>
    </location>
</feature>
<dbReference type="PROSITE" id="PS00028">
    <property type="entry name" value="ZINC_FINGER_C2H2_1"/>
    <property type="match status" value="2"/>
</dbReference>
<evidence type="ECO:0000256" key="2">
    <source>
        <dbReference type="ARBA" id="ARBA00022737"/>
    </source>
</evidence>
<comment type="caution">
    <text evidence="9">The sequence shown here is derived from an EMBL/GenBank/DDBJ whole genome shotgun (WGS) entry which is preliminary data.</text>
</comment>
<keyword evidence="3 6" id="KW-0863">Zinc-finger</keyword>
<evidence type="ECO:0000256" key="3">
    <source>
        <dbReference type="ARBA" id="ARBA00022771"/>
    </source>
</evidence>